<dbReference type="OrthoDB" id="9805576at2"/>
<name>A0A2N6VQX0_9MICO</name>
<evidence type="ECO:0000256" key="11">
    <source>
        <dbReference type="ARBA" id="ARBA00054633"/>
    </source>
</evidence>
<evidence type="ECO:0000256" key="7">
    <source>
        <dbReference type="ARBA" id="ARBA00022798"/>
    </source>
</evidence>
<dbReference type="InterPro" id="IPR005999">
    <property type="entry name" value="Glycerol_kin"/>
</dbReference>
<evidence type="ECO:0000256" key="1">
    <source>
        <dbReference type="ARBA" id="ARBA00005190"/>
    </source>
</evidence>
<dbReference type="GO" id="GO:0006071">
    <property type="term" value="P:glycerol metabolic process"/>
    <property type="evidence" value="ECO:0007669"/>
    <property type="project" value="UniProtKB-KW"/>
</dbReference>
<comment type="caution">
    <text evidence="15">The sequence shown here is derived from an EMBL/GenBank/DDBJ whole genome shotgun (WGS) entry which is preliminary data.</text>
</comment>
<keyword evidence="4 12" id="KW-0808">Transferase</keyword>
<sequence length="491" mass="53246">MGYVLSLDEGTTSTRAVIFTEDGRTVAQSSQEFTQRFPRGGWVEHDPLEIWRTSRQVIGSALGKAQLTGADIACVGVTNQRETTVVWEASTGRPIYPAIVWQDTRGTEYVERLSEDAHDIATITGLPVNTYFSAIKLMWILDHVEGARARAEKGELRFGTIDAWLLFNLTGEHVTDVTNASRTMLMDIRTGQWSQRMLELTGIPEQLLPRICPSVGELGTVRSNQLLSGTAVTGVLGDQQSAAFGQVCFGHGDTKVTFGTGCFLLTNTGTQIVRSDHGLVSTVAYQIADEPLQYALEGSIAVAGSLVQWLRDNLGIISSSNEVEKLAASVEDSGGVFFVPAFAGLFAPRWRPDARGTIVGMTGFTTAAHIARAALDSTAFQAAEVVDALVSDVGTDMGTIRVDGGMSVNDAFLQFQSDILDTPLVRPTETESTAVGACFAAGVGAGLYAHDDVASLWRKDRDFNPQMDARTRENLRARWNEAVERSLNWEK</sequence>
<evidence type="ECO:0000256" key="9">
    <source>
        <dbReference type="ARBA" id="ARBA00043149"/>
    </source>
</evidence>
<dbReference type="AlphaFoldDB" id="A0A2N6VQX0"/>
<dbReference type="InterPro" id="IPR018483">
    <property type="entry name" value="Carb_kinase_FGGY_CS"/>
</dbReference>
<evidence type="ECO:0000256" key="5">
    <source>
        <dbReference type="ARBA" id="ARBA00022741"/>
    </source>
</evidence>
<dbReference type="InterPro" id="IPR018485">
    <property type="entry name" value="FGGY_C"/>
</dbReference>
<dbReference type="Pfam" id="PF00370">
    <property type="entry name" value="FGGY_N"/>
    <property type="match status" value="1"/>
</dbReference>
<evidence type="ECO:0000256" key="6">
    <source>
        <dbReference type="ARBA" id="ARBA00022777"/>
    </source>
</evidence>
<dbReference type="GO" id="GO:0005829">
    <property type="term" value="C:cytosol"/>
    <property type="evidence" value="ECO:0007669"/>
    <property type="project" value="TreeGrafter"/>
</dbReference>
<dbReference type="Pfam" id="PF02782">
    <property type="entry name" value="FGGY_C"/>
    <property type="match status" value="1"/>
</dbReference>
<keyword evidence="8" id="KW-0067">ATP-binding</keyword>
<dbReference type="EC" id="2.7.1.30" evidence="3"/>
<comment type="catalytic activity">
    <reaction evidence="10">
        <text>glycerol + ATP = sn-glycerol 3-phosphate + ADP + H(+)</text>
        <dbReference type="Rhea" id="RHEA:21644"/>
        <dbReference type="ChEBI" id="CHEBI:15378"/>
        <dbReference type="ChEBI" id="CHEBI:17754"/>
        <dbReference type="ChEBI" id="CHEBI:30616"/>
        <dbReference type="ChEBI" id="CHEBI:57597"/>
        <dbReference type="ChEBI" id="CHEBI:456216"/>
        <dbReference type="EC" id="2.7.1.30"/>
    </reaction>
</comment>
<evidence type="ECO:0000313" key="16">
    <source>
        <dbReference type="Proteomes" id="UP000235598"/>
    </source>
</evidence>
<evidence type="ECO:0000256" key="8">
    <source>
        <dbReference type="ARBA" id="ARBA00022840"/>
    </source>
</evidence>
<gene>
    <name evidence="15" type="primary">glpK</name>
    <name evidence="15" type="ORF">CJ199_03975</name>
</gene>
<keyword evidence="6 12" id="KW-0418">Kinase</keyword>
<protein>
    <recommendedName>
        <fullName evidence="3">glycerol kinase</fullName>
        <ecNumber evidence="3">2.7.1.30</ecNumber>
    </recommendedName>
    <alternativeName>
        <fullName evidence="9">ATP:glycerol 3-phosphotransferase</fullName>
    </alternativeName>
</protein>
<keyword evidence="7" id="KW-0319">Glycerol metabolism</keyword>
<dbReference type="InterPro" id="IPR043129">
    <property type="entry name" value="ATPase_NBD"/>
</dbReference>
<dbReference type="FunFam" id="3.30.420.40:FF:000007">
    <property type="entry name" value="Glycerol kinase"/>
    <property type="match status" value="1"/>
</dbReference>
<dbReference type="RefSeq" id="WP_102238175.1">
    <property type="nucleotide sequence ID" value="NZ_JBDMHW010000002.1"/>
</dbReference>
<dbReference type="GO" id="GO:0006072">
    <property type="term" value="P:glycerol-3-phosphate metabolic process"/>
    <property type="evidence" value="ECO:0007669"/>
    <property type="project" value="InterPro"/>
</dbReference>
<evidence type="ECO:0000256" key="4">
    <source>
        <dbReference type="ARBA" id="ARBA00022679"/>
    </source>
</evidence>
<dbReference type="FunFam" id="3.30.420.40:FF:000008">
    <property type="entry name" value="Glycerol kinase"/>
    <property type="match status" value="1"/>
</dbReference>
<dbReference type="EMBL" id="PNHK01000001">
    <property type="protein sequence ID" value="PMD06530.1"/>
    <property type="molecule type" value="Genomic_DNA"/>
</dbReference>
<evidence type="ECO:0000256" key="10">
    <source>
        <dbReference type="ARBA" id="ARBA00052101"/>
    </source>
</evidence>
<evidence type="ECO:0000259" key="13">
    <source>
        <dbReference type="Pfam" id="PF00370"/>
    </source>
</evidence>
<dbReference type="InterPro" id="IPR018484">
    <property type="entry name" value="FGGY_N"/>
</dbReference>
<dbReference type="PROSITE" id="PS00445">
    <property type="entry name" value="FGGY_KINASES_2"/>
    <property type="match status" value="1"/>
</dbReference>
<dbReference type="PANTHER" id="PTHR10196">
    <property type="entry name" value="SUGAR KINASE"/>
    <property type="match status" value="1"/>
</dbReference>
<keyword evidence="5" id="KW-0547">Nucleotide-binding</keyword>
<dbReference type="NCBIfam" id="TIGR01311">
    <property type="entry name" value="glycerol_kin"/>
    <property type="match status" value="1"/>
</dbReference>
<evidence type="ECO:0000259" key="14">
    <source>
        <dbReference type="Pfam" id="PF02782"/>
    </source>
</evidence>
<evidence type="ECO:0000313" key="15">
    <source>
        <dbReference type="EMBL" id="PMD06530.1"/>
    </source>
</evidence>
<evidence type="ECO:0000256" key="2">
    <source>
        <dbReference type="ARBA" id="ARBA00009156"/>
    </source>
</evidence>
<dbReference type="Gene3D" id="3.30.420.40">
    <property type="match status" value="2"/>
</dbReference>
<dbReference type="PIRSF" id="PIRSF000538">
    <property type="entry name" value="GlpK"/>
    <property type="match status" value="1"/>
</dbReference>
<proteinExistence type="inferred from homology"/>
<dbReference type="PANTHER" id="PTHR10196:SF69">
    <property type="entry name" value="GLYCEROL KINASE"/>
    <property type="match status" value="1"/>
</dbReference>
<feature type="domain" description="Carbohydrate kinase FGGY N-terminal" evidence="13">
    <location>
        <begin position="3"/>
        <end position="245"/>
    </location>
</feature>
<dbReference type="NCBIfam" id="NF000756">
    <property type="entry name" value="PRK00047.1"/>
    <property type="match status" value="1"/>
</dbReference>
<organism evidence="15 16">
    <name type="scientific">Brevibacterium paucivorans</name>
    <dbReference type="NCBI Taxonomy" id="170994"/>
    <lineage>
        <taxon>Bacteria</taxon>
        <taxon>Bacillati</taxon>
        <taxon>Actinomycetota</taxon>
        <taxon>Actinomycetes</taxon>
        <taxon>Micrococcales</taxon>
        <taxon>Brevibacteriaceae</taxon>
        <taxon>Brevibacterium</taxon>
    </lineage>
</organism>
<comment type="pathway">
    <text evidence="1">Polyol metabolism; glycerol degradation via glycerol kinase pathway; sn-glycerol 3-phosphate from glycerol: step 1/1.</text>
</comment>
<dbReference type="Proteomes" id="UP000235598">
    <property type="component" value="Unassembled WGS sequence"/>
</dbReference>
<evidence type="ECO:0000256" key="3">
    <source>
        <dbReference type="ARBA" id="ARBA00012099"/>
    </source>
</evidence>
<dbReference type="InterPro" id="IPR000577">
    <property type="entry name" value="Carb_kinase_FGGY"/>
</dbReference>
<feature type="domain" description="Carbohydrate kinase FGGY C-terminal" evidence="14">
    <location>
        <begin position="256"/>
        <end position="444"/>
    </location>
</feature>
<comment type="similarity">
    <text evidence="2 12">Belongs to the FGGY kinase family.</text>
</comment>
<accession>A0A2N6VQX0</accession>
<reference evidence="15 16" key="1">
    <citation type="submission" date="2017-09" db="EMBL/GenBank/DDBJ databases">
        <title>Bacterial strain isolated from the female urinary microbiota.</title>
        <authorList>
            <person name="Thomas-White K."/>
            <person name="Kumar N."/>
            <person name="Forster S."/>
            <person name="Putonti C."/>
            <person name="Lawley T."/>
            <person name="Wolfe A.J."/>
        </authorList>
    </citation>
    <scope>NUCLEOTIDE SEQUENCE [LARGE SCALE GENOMIC DNA]</scope>
    <source>
        <strain evidence="15 16">UMB1301</strain>
    </source>
</reference>
<dbReference type="SUPFAM" id="SSF53067">
    <property type="entry name" value="Actin-like ATPase domain"/>
    <property type="match status" value="2"/>
</dbReference>
<evidence type="ECO:0000256" key="12">
    <source>
        <dbReference type="RuleBase" id="RU003733"/>
    </source>
</evidence>
<dbReference type="PROSITE" id="PS00933">
    <property type="entry name" value="FGGY_KINASES_1"/>
    <property type="match status" value="1"/>
</dbReference>
<comment type="function">
    <text evidence="11">Key enzyme in the regulation of glycerol uptake and metabolism. Catalyzes the phosphorylation of glycerol to yield sn-glycerol 3-phosphate.</text>
</comment>
<dbReference type="GO" id="GO:0005524">
    <property type="term" value="F:ATP binding"/>
    <property type="evidence" value="ECO:0007669"/>
    <property type="project" value="UniProtKB-KW"/>
</dbReference>
<dbReference type="CDD" id="cd07769">
    <property type="entry name" value="ASKHA_NBD_FGGY_GK"/>
    <property type="match status" value="1"/>
</dbReference>
<dbReference type="GO" id="GO:0004370">
    <property type="term" value="F:glycerol kinase activity"/>
    <property type="evidence" value="ECO:0007669"/>
    <property type="project" value="UniProtKB-EC"/>
</dbReference>